<accession>A0A2U1ZRU8</accession>
<evidence type="ECO:0000259" key="7">
    <source>
        <dbReference type="Pfam" id="PF13396"/>
    </source>
</evidence>
<comment type="caution">
    <text evidence="8">The sequence shown here is derived from an EMBL/GenBank/DDBJ whole genome shotgun (WGS) entry which is preliminary data.</text>
</comment>
<feature type="domain" description="Cardiolipin synthase N-terminal" evidence="7">
    <location>
        <begin position="25"/>
        <end position="63"/>
    </location>
</feature>
<dbReference type="Pfam" id="PF13396">
    <property type="entry name" value="PLDc_N"/>
    <property type="match status" value="1"/>
</dbReference>
<evidence type="ECO:0000313" key="8">
    <source>
        <dbReference type="EMBL" id="PWD49707.1"/>
    </source>
</evidence>
<keyword evidence="2" id="KW-1003">Cell membrane</keyword>
<protein>
    <recommendedName>
        <fullName evidence="7">Cardiolipin synthase N-terminal domain-containing protein</fullName>
    </recommendedName>
</protein>
<feature type="transmembrane region" description="Helical" evidence="6">
    <location>
        <begin position="40"/>
        <end position="63"/>
    </location>
</feature>
<feature type="transmembrane region" description="Helical" evidence="6">
    <location>
        <begin position="12"/>
        <end position="34"/>
    </location>
</feature>
<dbReference type="OrthoDB" id="4468841at2"/>
<keyword evidence="3 6" id="KW-0812">Transmembrane</keyword>
<gene>
    <name evidence="8" type="ORF">C8046_02290</name>
</gene>
<name>A0A2U1ZRU8_9MICO</name>
<dbReference type="EMBL" id="PYHR01000002">
    <property type="protein sequence ID" value="PWD49707.1"/>
    <property type="molecule type" value="Genomic_DNA"/>
</dbReference>
<organism evidence="8 9">
    <name type="scientific">Serinibacter arcticus</name>
    <dbReference type="NCBI Taxonomy" id="1655435"/>
    <lineage>
        <taxon>Bacteria</taxon>
        <taxon>Bacillati</taxon>
        <taxon>Actinomycetota</taxon>
        <taxon>Actinomycetes</taxon>
        <taxon>Micrococcales</taxon>
        <taxon>Beutenbergiaceae</taxon>
        <taxon>Serinibacter</taxon>
    </lineage>
</organism>
<reference evidence="8 9" key="1">
    <citation type="submission" date="2018-03" db="EMBL/GenBank/DDBJ databases">
        <title>Genome assembly of novel Miniimonas species PCH200.</title>
        <authorList>
            <person name="Thakur V."/>
            <person name="Kumar V."/>
            <person name="Singh D."/>
        </authorList>
    </citation>
    <scope>NUCLEOTIDE SEQUENCE [LARGE SCALE GENOMIC DNA]</scope>
    <source>
        <strain evidence="8 9">PCH200</strain>
    </source>
</reference>
<keyword evidence="5 6" id="KW-0472">Membrane</keyword>
<proteinExistence type="predicted"/>
<comment type="subcellular location">
    <subcellularLocation>
        <location evidence="1">Cell membrane</location>
        <topology evidence="1">Multi-pass membrane protein</topology>
    </subcellularLocation>
</comment>
<keyword evidence="9" id="KW-1185">Reference proteome</keyword>
<keyword evidence="4 6" id="KW-1133">Transmembrane helix</keyword>
<dbReference type="AlphaFoldDB" id="A0A2U1ZRU8"/>
<evidence type="ECO:0000256" key="1">
    <source>
        <dbReference type="ARBA" id="ARBA00004651"/>
    </source>
</evidence>
<evidence type="ECO:0000256" key="2">
    <source>
        <dbReference type="ARBA" id="ARBA00022475"/>
    </source>
</evidence>
<dbReference type="Proteomes" id="UP000245166">
    <property type="component" value="Unassembled WGS sequence"/>
</dbReference>
<dbReference type="InterPro" id="IPR027379">
    <property type="entry name" value="CLS_N"/>
</dbReference>
<evidence type="ECO:0000256" key="6">
    <source>
        <dbReference type="SAM" id="Phobius"/>
    </source>
</evidence>
<evidence type="ECO:0000313" key="9">
    <source>
        <dbReference type="Proteomes" id="UP000245166"/>
    </source>
</evidence>
<sequence>MAPVTSLPATDDLAWTALGVLAVGLLVAALVVWSRSTDRSIVALAWFFGMLVLPILGPVGYLVDTRRRRRLAQATD</sequence>
<dbReference type="GO" id="GO:0005886">
    <property type="term" value="C:plasma membrane"/>
    <property type="evidence" value="ECO:0007669"/>
    <property type="project" value="UniProtKB-SubCell"/>
</dbReference>
<evidence type="ECO:0000256" key="3">
    <source>
        <dbReference type="ARBA" id="ARBA00022692"/>
    </source>
</evidence>
<evidence type="ECO:0000256" key="4">
    <source>
        <dbReference type="ARBA" id="ARBA00022989"/>
    </source>
</evidence>
<evidence type="ECO:0000256" key="5">
    <source>
        <dbReference type="ARBA" id="ARBA00023136"/>
    </source>
</evidence>